<feature type="region of interest" description="Disordered" evidence="8">
    <location>
        <begin position="157"/>
        <end position="179"/>
    </location>
</feature>
<dbReference type="PROSITE" id="PS50158">
    <property type="entry name" value="ZF_CCHC"/>
    <property type="match status" value="1"/>
</dbReference>
<dbReference type="SUPFAM" id="SSF57756">
    <property type="entry name" value="Retrovirus zinc finger-like domains"/>
    <property type="match status" value="1"/>
</dbReference>
<dbReference type="Gene3D" id="4.10.60.10">
    <property type="entry name" value="Zinc finger, CCHC-type"/>
    <property type="match status" value="1"/>
</dbReference>
<dbReference type="Gene3D" id="1.10.340.70">
    <property type="match status" value="1"/>
</dbReference>
<evidence type="ECO:0000256" key="4">
    <source>
        <dbReference type="ARBA" id="ARBA00022759"/>
    </source>
</evidence>
<name>A0A6L2KVM8_TANCI</name>
<keyword evidence="7" id="KW-0863">Zinc-finger</keyword>
<evidence type="ECO:0000256" key="1">
    <source>
        <dbReference type="ARBA" id="ARBA00022679"/>
    </source>
</evidence>
<dbReference type="SUPFAM" id="SSF56672">
    <property type="entry name" value="DNA/RNA polymerases"/>
    <property type="match status" value="1"/>
</dbReference>
<dbReference type="GO" id="GO:0004519">
    <property type="term" value="F:endonuclease activity"/>
    <property type="evidence" value="ECO:0007669"/>
    <property type="project" value="UniProtKB-KW"/>
</dbReference>
<dbReference type="Pfam" id="PF00098">
    <property type="entry name" value="zf-CCHC"/>
    <property type="match status" value="1"/>
</dbReference>
<keyword evidence="1" id="KW-0808">Transferase</keyword>
<evidence type="ECO:0000313" key="11">
    <source>
        <dbReference type="EMBL" id="GEU53346.1"/>
    </source>
</evidence>
<evidence type="ECO:0000256" key="5">
    <source>
        <dbReference type="ARBA" id="ARBA00022801"/>
    </source>
</evidence>
<evidence type="ECO:0000256" key="6">
    <source>
        <dbReference type="ARBA" id="ARBA00022918"/>
    </source>
</evidence>
<keyword evidence="7" id="KW-0479">Metal-binding</keyword>
<sequence length="713" mass="82402">MMTLLEIVTQVTNNVNNANANGRNGGNGGNNGCSYKAFLACNPRDYDGRGGAVALTMWIEKIESVIENSGCAKNQKVKYAASSFINREAAMAMTWVQFKALLVEEFYPSNEMKKLESEFWNHIMVRSNYTGYTYRLHELAKLVPCLLTPESKRIGRSSGKIKEVEQTSKQGGSWKDNKKAKMGKGFVATAAPRNVNVGAYPKCTKCFTYHPESGPCRLCFNCQKPGHFARDCRAPFSLLLTPLCCDDTHDLTPRVSVLAGCDRLSTVTRQIRVRLCNHAKRQGAVVFALKTWRHYLYEMKSVIYMDHKSLQHIFDQKELNMRQRRWTELFSDYECEIRYHLAHSEAFKEDNVPAERLYRLDQQMERKKDESLYFMDRKAHNNRYSVHLGADKMYHDLRDMYWWSGMQRDIATYVSKCLTCSKVKAEHQRPSRLLQQPKIPEWKWNNITIDFITKLPKTKSGHDTIWVVVDKLTKSAYFLATREDYNMEKLARLYIDEIIARHGVPVSIILDQDGCYHSSIRYAPFEALCGRKCRSPVLWAEIEESRLIGPKLVQETTDKAQATRFEVGDKVLLKVSSWKGVIRFGKKGKLAPRYVGPFEILEKIGPVAYQLRLPEEVSSVHDTFHMSNSKKCLADANLRVPLDEIKIDKTLHFVEEPIEIMNREVKSLKRSKILIVKVHWNSKRDPEFTWEREDHMKAKYPRLFVDRAVEPTS</sequence>
<evidence type="ECO:0000256" key="2">
    <source>
        <dbReference type="ARBA" id="ARBA00022695"/>
    </source>
</evidence>
<evidence type="ECO:0000259" key="9">
    <source>
        <dbReference type="PROSITE" id="PS50158"/>
    </source>
</evidence>
<dbReference type="Pfam" id="PF17917">
    <property type="entry name" value="RT_RNaseH"/>
    <property type="match status" value="1"/>
</dbReference>
<dbReference type="GO" id="GO:0003964">
    <property type="term" value="F:RNA-directed DNA polymerase activity"/>
    <property type="evidence" value="ECO:0007669"/>
    <property type="project" value="UniProtKB-KW"/>
</dbReference>
<dbReference type="InterPro" id="IPR001878">
    <property type="entry name" value="Znf_CCHC"/>
</dbReference>
<dbReference type="GO" id="GO:0015074">
    <property type="term" value="P:DNA integration"/>
    <property type="evidence" value="ECO:0007669"/>
    <property type="project" value="InterPro"/>
</dbReference>
<evidence type="ECO:0000256" key="8">
    <source>
        <dbReference type="SAM" id="MobiDB-lite"/>
    </source>
</evidence>
<keyword evidence="6 11" id="KW-0695">RNA-directed DNA polymerase</keyword>
<reference evidence="11" key="1">
    <citation type="journal article" date="2019" name="Sci. Rep.">
        <title>Draft genome of Tanacetum cinerariifolium, the natural source of mosquito coil.</title>
        <authorList>
            <person name="Yamashiro T."/>
            <person name="Shiraishi A."/>
            <person name="Satake H."/>
            <person name="Nakayama K."/>
        </authorList>
    </citation>
    <scope>NUCLEOTIDE SEQUENCE</scope>
</reference>
<dbReference type="InterPro" id="IPR056924">
    <property type="entry name" value="SH3_Tf2-1"/>
</dbReference>
<keyword evidence="4" id="KW-0255">Endonuclease</keyword>
<evidence type="ECO:0000256" key="3">
    <source>
        <dbReference type="ARBA" id="ARBA00022722"/>
    </source>
</evidence>
<dbReference type="GO" id="GO:0016787">
    <property type="term" value="F:hydrolase activity"/>
    <property type="evidence" value="ECO:0007669"/>
    <property type="project" value="UniProtKB-KW"/>
</dbReference>
<dbReference type="PROSITE" id="PS50994">
    <property type="entry name" value="INTEGRASE"/>
    <property type="match status" value="1"/>
</dbReference>
<evidence type="ECO:0000259" key="10">
    <source>
        <dbReference type="PROSITE" id="PS50994"/>
    </source>
</evidence>
<keyword evidence="2" id="KW-0548">Nucleotidyltransferase</keyword>
<dbReference type="InterPro" id="IPR001584">
    <property type="entry name" value="Integrase_cat-core"/>
</dbReference>
<dbReference type="InterPro" id="IPR036397">
    <property type="entry name" value="RNaseH_sf"/>
</dbReference>
<dbReference type="InterPro" id="IPR041373">
    <property type="entry name" value="RT_RNaseH"/>
</dbReference>
<dbReference type="InterPro" id="IPR036875">
    <property type="entry name" value="Znf_CCHC_sf"/>
</dbReference>
<dbReference type="Pfam" id="PF24626">
    <property type="entry name" value="SH3_Tf2-1"/>
    <property type="match status" value="1"/>
</dbReference>
<dbReference type="PANTHER" id="PTHR45835:SF99">
    <property type="entry name" value="CHROMO DOMAIN-CONTAINING PROTEIN-RELATED"/>
    <property type="match status" value="1"/>
</dbReference>
<accession>A0A6L2KVM8</accession>
<comment type="caution">
    <text evidence="11">The sequence shown here is derived from an EMBL/GenBank/DDBJ whole genome shotgun (WGS) entry which is preliminary data.</text>
</comment>
<keyword evidence="3" id="KW-0540">Nuclease</keyword>
<dbReference type="InterPro" id="IPR012337">
    <property type="entry name" value="RNaseH-like_sf"/>
</dbReference>
<proteinExistence type="predicted"/>
<dbReference type="Gene3D" id="3.30.420.10">
    <property type="entry name" value="Ribonuclease H-like superfamily/Ribonuclease H"/>
    <property type="match status" value="1"/>
</dbReference>
<dbReference type="InterPro" id="IPR043502">
    <property type="entry name" value="DNA/RNA_pol_sf"/>
</dbReference>
<dbReference type="GO" id="GO:0003676">
    <property type="term" value="F:nucleic acid binding"/>
    <property type="evidence" value="ECO:0007669"/>
    <property type="project" value="InterPro"/>
</dbReference>
<dbReference type="Pfam" id="PF17921">
    <property type="entry name" value="Integrase_H2C2"/>
    <property type="match status" value="1"/>
</dbReference>
<dbReference type="InterPro" id="IPR041588">
    <property type="entry name" value="Integrase_H2C2"/>
</dbReference>
<feature type="domain" description="CCHC-type" evidence="9">
    <location>
        <begin position="219"/>
        <end position="233"/>
    </location>
</feature>
<dbReference type="GO" id="GO:0008270">
    <property type="term" value="F:zinc ion binding"/>
    <property type="evidence" value="ECO:0007669"/>
    <property type="project" value="UniProtKB-KW"/>
</dbReference>
<protein>
    <submittedName>
        <fullName evidence="11">Reverse transcriptase domain-containing protein</fullName>
    </submittedName>
</protein>
<dbReference type="PANTHER" id="PTHR45835">
    <property type="entry name" value="YALI0A06105P"/>
    <property type="match status" value="1"/>
</dbReference>
<feature type="domain" description="Integrase catalytic" evidence="10">
    <location>
        <begin position="436"/>
        <end position="530"/>
    </location>
</feature>
<dbReference type="SMART" id="SM00343">
    <property type="entry name" value="ZnF_C2HC"/>
    <property type="match status" value="1"/>
</dbReference>
<keyword evidence="7" id="KW-0862">Zinc</keyword>
<evidence type="ECO:0000256" key="7">
    <source>
        <dbReference type="PROSITE-ProRule" id="PRU00047"/>
    </source>
</evidence>
<organism evidence="11">
    <name type="scientific">Tanacetum cinerariifolium</name>
    <name type="common">Dalmatian daisy</name>
    <name type="synonym">Chrysanthemum cinerariifolium</name>
    <dbReference type="NCBI Taxonomy" id="118510"/>
    <lineage>
        <taxon>Eukaryota</taxon>
        <taxon>Viridiplantae</taxon>
        <taxon>Streptophyta</taxon>
        <taxon>Embryophyta</taxon>
        <taxon>Tracheophyta</taxon>
        <taxon>Spermatophyta</taxon>
        <taxon>Magnoliopsida</taxon>
        <taxon>eudicotyledons</taxon>
        <taxon>Gunneridae</taxon>
        <taxon>Pentapetalae</taxon>
        <taxon>asterids</taxon>
        <taxon>campanulids</taxon>
        <taxon>Asterales</taxon>
        <taxon>Asteraceae</taxon>
        <taxon>Asteroideae</taxon>
        <taxon>Anthemideae</taxon>
        <taxon>Anthemidinae</taxon>
        <taxon>Tanacetum</taxon>
    </lineage>
</organism>
<dbReference type="SUPFAM" id="SSF53098">
    <property type="entry name" value="Ribonuclease H-like"/>
    <property type="match status" value="1"/>
</dbReference>
<gene>
    <name evidence="11" type="ORF">Tci_025324</name>
</gene>
<dbReference type="EMBL" id="BKCJ010003159">
    <property type="protein sequence ID" value="GEU53346.1"/>
    <property type="molecule type" value="Genomic_DNA"/>
</dbReference>
<keyword evidence="5" id="KW-0378">Hydrolase</keyword>
<dbReference type="AlphaFoldDB" id="A0A6L2KVM8"/>